<name>A0A165M8U1_9AGAM</name>
<dbReference type="AlphaFoldDB" id="A0A165M8U1"/>
<dbReference type="InParanoid" id="A0A165M8U1"/>
<dbReference type="Proteomes" id="UP000076761">
    <property type="component" value="Unassembled WGS sequence"/>
</dbReference>
<feature type="non-terminal residue" evidence="1">
    <location>
        <position position="121"/>
    </location>
</feature>
<sequence length="121" mass="13340">MYRQIDATRGVSPCSYLVPSPPYRLARQSQATHWPDLRSRPVRGASLFPQPQLLATPEPIVSSAVRVTTMYGRIDAPQAAFPCPQRCHGTRSTVSSRLFGTGIFMRPTRSARPCSTLIGQP</sequence>
<proteinExistence type="predicted"/>
<dbReference type="EMBL" id="KV425720">
    <property type="protein sequence ID" value="KZT18038.1"/>
    <property type="molecule type" value="Genomic_DNA"/>
</dbReference>
<keyword evidence="2" id="KW-1185">Reference proteome</keyword>
<protein>
    <submittedName>
        <fullName evidence="1">Uncharacterized protein</fullName>
    </submittedName>
</protein>
<evidence type="ECO:0000313" key="1">
    <source>
        <dbReference type="EMBL" id="KZT18038.1"/>
    </source>
</evidence>
<evidence type="ECO:0000313" key="2">
    <source>
        <dbReference type="Proteomes" id="UP000076761"/>
    </source>
</evidence>
<gene>
    <name evidence="1" type="ORF">NEOLEDRAFT_1143889</name>
</gene>
<organism evidence="1 2">
    <name type="scientific">Neolentinus lepideus HHB14362 ss-1</name>
    <dbReference type="NCBI Taxonomy" id="1314782"/>
    <lineage>
        <taxon>Eukaryota</taxon>
        <taxon>Fungi</taxon>
        <taxon>Dikarya</taxon>
        <taxon>Basidiomycota</taxon>
        <taxon>Agaricomycotina</taxon>
        <taxon>Agaricomycetes</taxon>
        <taxon>Gloeophyllales</taxon>
        <taxon>Gloeophyllaceae</taxon>
        <taxon>Neolentinus</taxon>
    </lineage>
</organism>
<reference evidence="1 2" key="1">
    <citation type="journal article" date="2016" name="Mol. Biol. Evol.">
        <title>Comparative Genomics of Early-Diverging Mushroom-Forming Fungi Provides Insights into the Origins of Lignocellulose Decay Capabilities.</title>
        <authorList>
            <person name="Nagy L.G."/>
            <person name="Riley R."/>
            <person name="Tritt A."/>
            <person name="Adam C."/>
            <person name="Daum C."/>
            <person name="Floudas D."/>
            <person name="Sun H."/>
            <person name="Yadav J.S."/>
            <person name="Pangilinan J."/>
            <person name="Larsson K.H."/>
            <person name="Matsuura K."/>
            <person name="Barry K."/>
            <person name="Labutti K."/>
            <person name="Kuo R."/>
            <person name="Ohm R.A."/>
            <person name="Bhattacharya S.S."/>
            <person name="Shirouzu T."/>
            <person name="Yoshinaga Y."/>
            <person name="Martin F.M."/>
            <person name="Grigoriev I.V."/>
            <person name="Hibbett D.S."/>
        </authorList>
    </citation>
    <scope>NUCLEOTIDE SEQUENCE [LARGE SCALE GENOMIC DNA]</scope>
    <source>
        <strain evidence="1 2">HHB14362 ss-1</strain>
    </source>
</reference>
<accession>A0A165M8U1</accession>